<feature type="domain" description="DNA circulation N-terminal" evidence="1">
    <location>
        <begin position="5"/>
        <end position="92"/>
    </location>
</feature>
<sequence>MQELYPAQLDGIALEIETLDDTFEKAVAKHEIPNKDGALLEDMGQKARTVNIRCYFWDHGDHQTYADHVKLVNHLANQVLSELVHPVYGSMNGMAERVTVRHDDREMMAEVDISFVENLRGTIEDIEYEDVEAATEEAFLDGQDEQQNEAAEDFAGELDVTMDLDPNLTILEQVKGATAAAREMAREIDGYIGLATGIAGEVIQTASSVVATVNYAVNLPGRVVGVIARVVEAVAQAYQAIKNFPARFMNSLKLAFKNLINKFKLFSSSRSKQGEKARAIFIKHLQIACAQRMSLEAAYVYNADERKRQQVRRSEKVTSFDTNGRYVGSAATEPVLNVRELESSLADTRELIQEAVDQARGMQSLKTMARSLLEHVNTVKLERDRIVTIVLDNTMPLHLVCLKYGLPYNMSDRLLSINEGIKNPSFTSGEIQIYV</sequence>
<comment type="caution">
    <text evidence="2">The sequence shown here is derived from an EMBL/GenBank/DDBJ whole genome shotgun (WGS) entry which is preliminary data.</text>
</comment>
<keyword evidence="3" id="KW-1185">Reference proteome</keyword>
<evidence type="ECO:0000313" key="3">
    <source>
        <dbReference type="Proteomes" id="UP000587586"/>
    </source>
</evidence>
<dbReference type="EMBL" id="BLXZ01000003">
    <property type="protein sequence ID" value="GFO67877.1"/>
    <property type="molecule type" value="Genomic_DNA"/>
</dbReference>
<dbReference type="Pfam" id="PF07157">
    <property type="entry name" value="DNA_circ_N"/>
    <property type="match status" value="1"/>
</dbReference>
<protein>
    <recommendedName>
        <fullName evidence="1">DNA circulation N-terminal domain-containing protein</fullName>
    </recommendedName>
</protein>
<evidence type="ECO:0000313" key="2">
    <source>
        <dbReference type="EMBL" id="GFO67877.1"/>
    </source>
</evidence>
<evidence type="ECO:0000259" key="1">
    <source>
        <dbReference type="Pfam" id="PF07157"/>
    </source>
</evidence>
<dbReference type="AlphaFoldDB" id="A0A6V8N7Y1"/>
<gene>
    <name evidence="2" type="ORF">GMLC_14560</name>
</gene>
<dbReference type="RefSeq" id="WP_183360421.1">
    <property type="nucleotide sequence ID" value="NZ_BLXZ01000003.1"/>
</dbReference>
<name>A0A6V8N7Y1_9BACT</name>
<reference evidence="3" key="1">
    <citation type="submission" date="2020-06" db="EMBL/GenBank/DDBJ databases">
        <title>Draft genomic sequecing of Geomonas sp. Red745.</title>
        <authorList>
            <person name="Itoh H."/>
            <person name="Xu Z.X."/>
            <person name="Ushijima N."/>
            <person name="Masuda Y."/>
            <person name="Shiratori Y."/>
            <person name="Senoo K."/>
        </authorList>
    </citation>
    <scope>NUCLEOTIDE SEQUENCE [LARGE SCALE GENOMIC DNA]</scope>
    <source>
        <strain evidence="3">Red745</strain>
    </source>
</reference>
<accession>A0A6V8N7Y1</accession>
<dbReference type="InterPro" id="IPR009826">
    <property type="entry name" value="DNA_circ_N"/>
</dbReference>
<dbReference type="Proteomes" id="UP000587586">
    <property type="component" value="Unassembled WGS sequence"/>
</dbReference>
<proteinExistence type="predicted"/>
<organism evidence="2 3">
    <name type="scientific">Geomonas limicola</name>
    <dbReference type="NCBI Taxonomy" id="2740186"/>
    <lineage>
        <taxon>Bacteria</taxon>
        <taxon>Pseudomonadati</taxon>
        <taxon>Thermodesulfobacteriota</taxon>
        <taxon>Desulfuromonadia</taxon>
        <taxon>Geobacterales</taxon>
        <taxon>Geobacteraceae</taxon>
        <taxon>Geomonas</taxon>
    </lineage>
</organism>